<dbReference type="InterPro" id="IPR008275">
    <property type="entry name" value="CoA_E_activase_dom"/>
</dbReference>
<keyword evidence="8" id="KW-1185">Reference proteome</keyword>
<dbReference type="Gene3D" id="3.30.420.40">
    <property type="match status" value="4"/>
</dbReference>
<name>A0ABT3NAG3_9BACT</name>
<dbReference type="PANTHER" id="PTHR32329:SF2">
    <property type="entry name" value="BIFUNCTIONAL PROTEIN [INCLUDES 2-HYDROXYACYL-COA DEHYDRATASE (N-TER) AND ITS ACTIVATOR DOMAIN (C_TERM)"/>
    <property type="match status" value="1"/>
</dbReference>
<evidence type="ECO:0000313" key="8">
    <source>
        <dbReference type="Proteomes" id="UP001209681"/>
    </source>
</evidence>
<comment type="caution">
    <text evidence="7">The sequence shown here is derived from an EMBL/GenBank/DDBJ whole genome shotgun (WGS) entry which is preliminary data.</text>
</comment>
<dbReference type="Pfam" id="PF09989">
    <property type="entry name" value="DUF2229"/>
    <property type="match status" value="1"/>
</dbReference>
<organism evidence="7 8">
    <name type="scientific">Desulfobotulus pelophilus</name>
    <dbReference type="NCBI Taxonomy" id="2823377"/>
    <lineage>
        <taxon>Bacteria</taxon>
        <taxon>Pseudomonadati</taxon>
        <taxon>Thermodesulfobacteriota</taxon>
        <taxon>Desulfobacteria</taxon>
        <taxon>Desulfobacterales</taxon>
        <taxon>Desulfobacteraceae</taxon>
        <taxon>Desulfobotulus</taxon>
    </lineage>
</organism>
<keyword evidence="2" id="KW-0479">Metal-binding</keyword>
<dbReference type="InterPro" id="IPR051805">
    <property type="entry name" value="Dehydratase_Activator_Redct"/>
</dbReference>
<comment type="cofactor">
    <cofactor evidence="1">
        <name>[4Fe-4S] cluster</name>
        <dbReference type="ChEBI" id="CHEBI:49883"/>
    </cofactor>
</comment>
<dbReference type="Proteomes" id="UP001209681">
    <property type="component" value="Unassembled WGS sequence"/>
</dbReference>
<dbReference type="InterPro" id="IPR002731">
    <property type="entry name" value="ATPase_BadF"/>
</dbReference>
<dbReference type="CDD" id="cd24034">
    <property type="entry name" value="ASKHA_NBD_O66634-like_rpt1"/>
    <property type="match status" value="1"/>
</dbReference>
<dbReference type="PANTHER" id="PTHR32329">
    <property type="entry name" value="BIFUNCTIONAL PROTEIN [INCLUDES 2-HYDROXYACYL-COA DEHYDRATASE (N-TER) AND ITS ACTIVATOR DOMAIN (C_TERM)-RELATED"/>
    <property type="match status" value="1"/>
</dbReference>
<evidence type="ECO:0000256" key="1">
    <source>
        <dbReference type="ARBA" id="ARBA00001966"/>
    </source>
</evidence>
<evidence type="ECO:0000313" key="7">
    <source>
        <dbReference type="EMBL" id="MCW7754454.1"/>
    </source>
</evidence>
<accession>A0ABT3NAG3</accession>
<dbReference type="InterPro" id="IPR043129">
    <property type="entry name" value="ATPase_NBD"/>
</dbReference>
<dbReference type="Pfam" id="PF01869">
    <property type="entry name" value="BcrAD_BadFG"/>
    <property type="match status" value="2"/>
</dbReference>
<dbReference type="NCBIfam" id="TIGR00241">
    <property type="entry name" value="CoA_E_activ"/>
    <property type="match status" value="1"/>
</dbReference>
<protein>
    <submittedName>
        <fullName evidence="7">Acyl-CoA dehydratase activase</fullName>
    </submittedName>
</protein>
<keyword evidence="4" id="KW-0411">Iron-sulfur</keyword>
<evidence type="ECO:0000259" key="6">
    <source>
        <dbReference type="Pfam" id="PF09989"/>
    </source>
</evidence>
<dbReference type="EMBL" id="JAPFPW010000012">
    <property type="protein sequence ID" value="MCW7754454.1"/>
    <property type="molecule type" value="Genomic_DNA"/>
</dbReference>
<keyword evidence="3" id="KW-0408">Iron</keyword>
<dbReference type="InterPro" id="IPR018709">
    <property type="entry name" value="CoA_activase_DUF2229"/>
</dbReference>
<feature type="domain" description="DUF2229" evidence="6">
    <location>
        <begin position="679"/>
        <end position="889"/>
    </location>
</feature>
<dbReference type="RefSeq" id="WP_265425372.1">
    <property type="nucleotide sequence ID" value="NZ_JAPFPW010000012.1"/>
</dbReference>
<evidence type="ECO:0000256" key="3">
    <source>
        <dbReference type="ARBA" id="ARBA00023004"/>
    </source>
</evidence>
<sequence>MHTEKTWVLGVDVGSVTIGMALVASDGSIGRTACRFHHGDIIATLEILFQDFEGENPAALVTTGRARGYFESQGHYDERVALIAALRKRQPSARAALVVGGEKFGLIRFDANGAYQSYRGNTSCAAGTGSFLDQQAGRLGFSGAAELAEMADSHRGEPPKIASRCAVFAKTDLIHAQQEGYSQAAICDGLCEGLARNVVDTVLSDAAWQGPVVMVGGVALNGAVRRHMEKLAGESFIVDPLSHLFGAVGTALHYHREHPDLVRRCVWPVAIHARKETSIATACYPPLTLEMSVWPEFAGLATSIFRPEHGEGPDVEVDLYQLPEVFGGSPHILGVDIGSTSTKAVLVSPKGGVAAGFYTRTQGRPVAAICSILEALDGMQRSSGITVPLAGCATTGSGRKFVGGILGADLILDEITAHAKAASMLNPKVDTIIEIGGQDAKFTTLKDGRVTSSIMNNVCAAGTGSFIEEQAQKLGVAISDYARLTEGVAAPLSSDRCTVFMERDLNHYLAEGFSVEEVLASALHSVRENYLLKVATESRIGDVIFFQGATAKNRSLVAAFEQRLQKPILVSRYCHLTGALGAALALGEALPEATAFRGVEIYKHPIPIETEVCTLCTNHCKLTVAQVAGAKVAYGFLCGRDYETENYVNRNRAGFSLSKVRKKALAMADMVPPEEGELTIGLPAALHLYEDQGFWKVFFERLGFAVRSSDTYAEGVRSGKVLAGAEFCAPMSAMHGHVAWLLERTDYVFLPFYFEERRSDKTARRQYCYYTQFVPSLASFMDSARVLRPTVRYLYPDLHTKMELYRMLRRISGRDIGFLEVSRAWDAATRYKEESGKRLQEVGKKAKDGGDIRVLLLGRPYNVLPSWANKGIPEIFESLGVRPFFQDMLPDPDKKDTSLQPLLDTVHWRYAARILAAVEETAKIPGLYPVFVTAFKCAPDSFILDYAKAILEAWDKPYLVLELDEHDSSVGYETRIEAAIRAFRNHNEGQQPAAPAVLKGVNPEMAASLEGKTLVLPNWDPITCRLLAANLRREGLRVIVMEESEAAIRRSLRFNTGQCIPVNAIAEEYVETIDRYDLDPEKTVLWMMKSDIACNIKLYPHHIKTLLARYGEKYGRAGLYVGDLSFIEISMRSAFNTYIAYLFGGLLRRVACRIRPREKLVGMTDAVLEKAITVMEAAFMGEKGKEDAAREVAAMFSSIPQEDGARVKVAVFGDIYVRDNDVMNQNLVRFIESHGGEVIPMPYSDYARMTAEVYFKKWFNEGKYRNLISYRPLLAALSRLEWRYYRHFEPLIGEPRPEYDVPPGDILKEYGVSIENTGESLDNLLKVFYLHRHHPDLGLFVQVSPAFCCASLVTEAMAGRIEEKTGIPVVSITYDGTGGFRNQDLVPYLTFPRVKKGEESCLSKGGFPFLCAL</sequence>
<proteinExistence type="predicted"/>
<feature type="domain" description="ATPase BadF/BadG/BcrA/BcrD type" evidence="5">
    <location>
        <begin position="333"/>
        <end position="584"/>
    </location>
</feature>
<gene>
    <name evidence="7" type="ORF">OOT00_10700</name>
</gene>
<evidence type="ECO:0000256" key="2">
    <source>
        <dbReference type="ARBA" id="ARBA00022723"/>
    </source>
</evidence>
<feature type="domain" description="ATPase BadF/BadG/BcrA/BcrD type" evidence="5">
    <location>
        <begin position="91"/>
        <end position="252"/>
    </location>
</feature>
<dbReference type="SUPFAM" id="SSF53067">
    <property type="entry name" value="Actin-like ATPase domain"/>
    <property type="match status" value="2"/>
</dbReference>
<reference evidence="7 8" key="1">
    <citation type="submission" date="2022-11" db="EMBL/GenBank/DDBJ databases">
        <title>Desulfobotulus tamanensis H1 sp. nov. - anaerobic, alkaliphilic, sulphate reducing bacterium isolated from terrestrial mud volcano.</title>
        <authorList>
            <person name="Frolova A."/>
            <person name="Merkel A.Y."/>
            <person name="Slobodkin A.I."/>
        </authorList>
    </citation>
    <scope>NUCLEOTIDE SEQUENCE [LARGE SCALE GENOMIC DNA]</scope>
    <source>
        <strain evidence="7 8">H1</strain>
    </source>
</reference>
<evidence type="ECO:0000256" key="4">
    <source>
        <dbReference type="ARBA" id="ARBA00023014"/>
    </source>
</evidence>
<evidence type="ECO:0000259" key="5">
    <source>
        <dbReference type="Pfam" id="PF01869"/>
    </source>
</evidence>